<proteinExistence type="predicted"/>
<evidence type="ECO:0000313" key="2">
    <source>
        <dbReference type="Proteomes" id="UP000827872"/>
    </source>
</evidence>
<organism evidence="1 2">
    <name type="scientific">Sphaerodactylus townsendi</name>
    <dbReference type="NCBI Taxonomy" id="933632"/>
    <lineage>
        <taxon>Eukaryota</taxon>
        <taxon>Metazoa</taxon>
        <taxon>Chordata</taxon>
        <taxon>Craniata</taxon>
        <taxon>Vertebrata</taxon>
        <taxon>Euteleostomi</taxon>
        <taxon>Lepidosauria</taxon>
        <taxon>Squamata</taxon>
        <taxon>Bifurcata</taxon>
        <taxon>Gekkota</taxon>
        <taxon>Sphaerodactylidae</taxon>
        <taxon>Sphaerodactylus</taxon>
    </lineage>
</organism>
<comment type="caution">
    <text evidence="1">The sequence shown here is derived from an EMBL/GenBank/DDBJ whole genome shotgun (WGS) entry which is preliminary data.</text>
</comment>
<protein>
    <submittedName>
        <fullName evidence="1">Uncharacterized protein</fullName>
    </submittedName>
</protein>
<keyword evidence="2" id="KW-1185">Reference proteome</keyword>
<dbReference type="EMBL" id="CM037617">
    <property type="protein sequence ID" value="KAH8005034.1"/>
    <property type="molecule type" value="Genomic_DNA"/>
</dbReference>
<accession>A0ACB8FJ05</accession>
<gene>
    <name evidence="1" type="ORF">K3G42_022837</name>
</gene>
<sequence>MGRRESDWFLHELEEEDKMPRDDYRRAPRRAAEAWHEEREELHRQVERLSWDMELLWARDTARAEEELDLCRELNKLKIQNLTPLLSTDWKGPE</sequence>
<name>A0ACB8FJ05_9SAUR</name>
<dbReference type="Proteomes" id="UP000827872">
    <property type="component" value="Linkage Group LG04"/>
</dbReference>
<evidence type="ECO:0000313" key="1">
    <source>
        <dbReference type="EMBL" id="KAH8005034.1"/>
    </source>
</evidence>
<reference evidence="1" key="1">
    <citation type="submission" date="2021-08" db="EMBL/GenBank/DDBJ databases">
        <title>The first chromosome-level gecko genome reveals the dynamic sex chromosomes of Neotropical dwarf geckos (Sphaerodactylidae: Sphaerodactylus).</title>
        <authorList>
            <person name="Pinto B.J."/>
            <person name="Keating S.E."/>
            <person name="Gamble T."/>
        </authorList>
    </citation>
    <scope>NUCLEOTIDE SEQUENCE</scope>
    <source>
        <strain evidence="1">TG3544</strain>
    </source>
</reference>